<protein>
    <submittedName>
        <fullName evidence="1">Uncharacterized protein</fullName>
    </submittedName>
</protein>
<name>A0ABV5P424_9ACTN</name>
<organism evidence="1 2">
    <name type="scientific">Nonomuraea salmonea</name>
    <dbReference type="NCBI Taxonomy" id="46181"/>
    <lineage>
        <taxon>Bacteria</taxon>
        <taxon>Bacillati</taxon>
        <taxon>Actinomycetota</taxon>
        <taxon>Actinomycetes</taxon>
        <taxon>Streptosporangiales</taxon>
        <taxon>Streptosporangiaceae</taxon>
        <taxon>Nonomuraea</taxon>
    </lineage>
</organism>
<keyword evidence="2" id="KW-1185">Reference proteome</keyword>
<comment type="caution">
    <text evidence="1">The sequence shown here is derived from an EMBL/GenBank/DDBJ whole genome shotgun (WGS) entry which is preliminary data.</text>
</comment>
<gene>
    <name evidence="1" type="ORF">ACFFR3_48215</name>
</gene>
<reference evidence="1 2" key="1">
    <citation type="submission" date="2024-09" db="EMBL/GenBank/DDBJ databases">
        <authorList>
            <person name="Sun Q."/>
            <person name="Mori K."/>
        </authorList>
    </citation>
    <scope>NUCLEOTIDE SEQUENCE [LARGE SCALE GENOMIC DNA]</scope>
    <source>
        <strain evidence="1 2">JCM 3324</strain>
    </source>
</reference>
<accession>A0ABV5P424</accession>
<dbReference type="Proteomes" id="UP001589568">
    <property type="component" value="Unassembled WGS sequence"/>
</dbReference>
<evidence type="ECO:0000313" key="2">
    <source>
        <dbReference type="Proteomes" id="UP001589568"/>
    </source>
</evidence>
<sequence length="101" mass="11243">MGQRFDFDSLPAITRLTRGTEHGVLMPSRVARPILEGSQHPDPVLHHARQNNELVEVHVFVVRQPDIAFGIGATLLVSNTSRTTDSEFFVSSFGGNFFHNL</sequence>
<dbReference type="EMBL" id="JBHMCF010000061">
    <property type="protein sequence ID" value="MFB9477330.1"/>
    <property type="molecule type" value="Genomic_DNA"/>
</dbReference>
<proteinExistence type="predicted"/>
<dbReference type="RefSeq" id="WP_379485374.1">
    <property type="nucleotide sequence ID" value="NZ_JBHMCF010000061.1"/>
</dbReference>
<evidence type="ECO:0000313" key="1">
    <source>
        <dbReference type="EMBL" id="MFB9477330.1"/>
    </source>
</evidence>